<dbReference type="SUPFAM" id="SSF52279">
    <property type="entry name" value="Beta-D-glucan exohydrolase, C-terminal domain"/>
    <property type="match status" value="1"/>
</dbReference>
<sequence>MDLPPGSDTLVEAVAAANPNLVVVNQSGTPVSMPWVSSVPAVVQAWYGGNETGNAIADVLFGAANPSGKLPLSWPVRVEDNPAFINTRVDGGKVLYGEGIYIGYRWYEKTKKEVLFPFGHGLSYTTWELANLVVREQTEASVRISVEVANRGPRDGAEVVQIYVSPRVSSAQRPPKELKGFAKVQVPTGETRLAQVELDTKYACSFWDATADCWTMEEGTYDVLVGNSSRNVVLQAAFDVGKTMRWRGL</sequence>
<dbReference type="EC" id="3.2.1.21" evidence="3"/>
<keyword evidence="4" id="KW-0378">Hydrolase</keyword>
<dbReference type="Gene3D" id="3.20.20.300">
    <property type="entry name" value="Glycoside hydrolase, family 3, N-terminal domain"/>
    <property type="match status" value="1"/>
</dbReference>
<dbReference type="InterPro" id="IPR050288">
    <property type="entry name" value="Cellulose_deg_GH3"/>
</dbReference>
<evidence type="ECO:0000256" key="1">
    <source>
        <dbReference type="ARBA" id="ARBA00000448"/>
    </source>
</evidence>
<dbReference type="InterPro" id="IPR036881">
    <property type="entry name" value="Glyco_hydro_3_C_sf"/>
</dbReference>
<dbReference type="PANTHER" id="PTHR42715">
    <property type="entry name" value="BETA-GLUCOSIDASE"/>
    <property type="match status" value="1"/>
</dbReference>
<protein>
    <recommendedName>
        <fullName evidence="3">beta-glucosidase</fullName>
        <ecNumber evidence="3">3.2.1.21</ecNumber>
    </recommendedName>
</protein>
<dbReference type="Proteomes" id="UP001586593">
    <property type="component" value="Unassembled WGS sequence"/>
</dbReference>
<comment type="similarity">
    <text evidence="2">Belongs to the glycosyl hydrolase 3 family.</text>
</comment>
<dbReference type="InterPro" id="IPR036962">
    <property type="entry name" value="Glyco_hydro_3_N_sf"/>
</dbReference>
<dbReference type="Gene3D" id="3.40.50.1700">
    <property type="entry name" value="Glycoside hydrolase family 3 C-terminal domain"/>
    <property type="match status" value="1"/>
</dbReference>
<dbReference type="Pfam" id="PF14310">
    <property type="entry name" value="Fn3-like"/>
    <property type="match status" value="1"/>
</dbReference>
<comment type="caution">
    <text evidence="8">The sequence shown here is derived from an EMBL/GenBank/DDBJ whole genome shotgun (WGS) entry which is preliminary data.</text>
</comment>
<keyword evidence="6" id="KW-0326">Glycosidase</keyword>
<evidence type="ECO:0000256" key="3">
    <source>
        <dbReference type="ARBA" id="ARBA00012744"/>
    </source>
</evidence>
<dbReference type="PANTHER" id="PTHR42715:SF3">
    <property type="entry name" value="BETA-GLUCOSIDASE B-RELATED"/>
    <property type="match status" value="1"/>
</dbReference>
<dbReference type="Gene3D" id="2.60.40.10">
    <property type="entry name" value="Immunoglobulins"/>
    <property type="match status" value="1"/>
</dbReference>
<proteinExistence type="inferred from homology"/>
<keyword evidence="9" id="KW-1185">Reference proteome</keyword>
<keyword evidence="5" id="KW-0119">Carbohydrate metabolism</keyword>
<accession>A0ABR3WLK8</accession>
<evidence type="ECO:0000313" key="8">
    <source>
        <dbReference type="EMBL" id="KAL1864284.1"/>
    </source>
</evidence>
<dbReference type="EMBL" id="JAZHXJ010000337">
    <property type="protein sequence ID" value="KAL1864284.1"/>
    <property type="molecule type" value="Genomic_DNA"/>
</dbReference>
<feature type="domain" description="Fibronectin type III-like" evidence="7">
    <location>
        <begin position="158"/>
        <end position="229"/>
    </location>
</feature>
<name>A0ABR3WLK8_9PEZI</name>
<dbReference type="Pfam" id="PF01915">
    <property type="entry name" value="Glyco_hydro_3_C"/>
    <property type="match status" value="1"/>
</dbReference>
<evidence type="ECO:0000313" key="9">
    <source>
        <dbReference type="Proteomes" id="UP001586593"/>
    </source>
</evidence>
<gene>
    <name evidence="8" type="ORF">VTK73DRAFT_5994</name>
</gene>
<evidence type="ECO:0000256" key="6">
    <source>
        <dbReference type="ARBA" id="ARBA00023295"/>
    </source>
</evidence>
<comment type="catalytic activity">
    <reaction evidence="1">
        <text>Hydrolysis of terminal, non-reducing beta-D-glucosyl residues with release of beta-D-glucose.</text>
        <dbReference type="EC" id="3.2.1.21"/>
    </reaction>
</comment>
<evidence type="ECO:0000256" key="2">
    <source>
        <dbReference type="ARBA" id="ARBA00005336"/>
    </source>
</evidence>
<evidence type="ECO:0000256" key="5">
    <source>
        <dbReference type="ARBA" id="ARBA00023277"/>
    </source>
</evidence>
<evidence type="ECO:0000259" key="7">
    <source>
        <dbReference type="SMART" id="SM01217"/>
    </source>
</evidence>
<organism evidence="8 9">
    <name type="scientific">Phialemonium thermophilum</name>
    <dbReference type="NCBI Taxonomy" id="223376"/>
    <lineage>
        <taxon>Eukaryota</taxon>
        <taxon>Fungi</taxon>
        <taxon>Dikarya</taxon>
        <taxon>Ascomycota</taxon>
        <taxon>Pezizomycotina</taxon>
        <taxon>Sordariomycetes</taxon>
        <taxon>Sordariomycetidae</taxon>
        <taxon>Cephalothecales</taxon>
        <taxon>Cephalothecaceae</taxon>
        <taxon>Phialemonium</taxon>
    </lineage>
</organism>
<reference evidence="8 9" key="1">
    <citation type="journal article" date="2024" name="Commun. Biol.">
        <title>Comparative genomic analysis of thermophilic fungi reveals convergent evolutionary adaptations and gene losses.</title>
        <authorList>
            <person name="Steindorff A.S."/>
            <person name="Aguilar-Pontes M.V."/>
            <person name="Robinson A.J."/>
            <person name="Andreopoulos B."/>
            <person name="LaButti K."/>
            <person name="Kuo A."/>
            <person name="Mondo S."/>
            <person name="Riley R."/>
            <person name="Otillar R."/>
            <person name="Haridas S."/>
            <person name="Lipzen A."/>
            <person name="Grimwood J."/>
            <person name="Schmutz J."/>
            <person name="Clum A."/>
            <person name="Reid I.D."/>
            <person name="Moisan M.C."/>
            <person name="Butler G."/>
            <person name="Nguyen T.T.M."/>
            <person name="Dewar K."/>
            <person name="Conant G."/>
            <person name="Drula E."/>
            <person name="Henrissat B."/>
            <person name="Hansel C."/>
            <person name="Singer S."/>
            <person name="Hutchinson M.I."/>
            <person name="de Vries R.P."/>
            <person name="Natvig D.O."/>
            <person name="Powell A.J."/>
            <person name="Tsang A."/>
            <person name="Grigoriev I.V."/>
        </authorList>
    </citation>
    <scope>NUCLEOTIDE SEQUENCE [LARGE SCALE GENOMIC DNA]</scope>
    <source>
        <strain evidence="8 9">ATCC 24622</strain>
    </source>
</reference>
<dbReference type="InterPro" id="IPR013783">
    <property type="entry name" value="Ig-like_fold"/>
</dbReference>
<dbReference type="SMART" id="SM01217">
    <property type="entry name" value="Fn3_like"/>
    <property type="match status" value="1"/>
</dbReference>
<dbReference type="InterPro" id="IPR026891">
    <property type="entry name" value="Fn3-like"/>
</dbReference>
<dbReference type="InterPro" id="IPR002772">
    <property type="entry name" value="Glyco_hydro_3_C"/>
</dbReference>
<evidence type="ECO:0000256" key="4">
    <source>
        <dbReference type="ARBA" id="ARBA00022801"/>
    </source>
</evidence>